<proteinExistence type="predicted"/>
<evidence type="ECO:0000313" key="2">
    <source>
        <dbReference type="WBParaSite" id="PS1159_v2.g7801.t1"/>
    </source>
</evidence>
<organism evidence="1 2">
    <name type="scientific">Panagrolaimus sp. PS1159</name>
    <dbReference type="NCBI Taxonomy" id="55785"/>
    <lineage>
        <taxon>Eukaryota</taxon>
        <taxon>Metazoa</taxon>
        <taxon>Ecdysozoa</taxon>
        <taxon>Nematoda</taxon>
        <taxon>Chromadorea</taxon>
        <taxon>Rhabditida</taxon>
        <taxon>Tylenchina</taxon>
        <taxon>Panagrolaimomorpha</taxon>
        <taxon>Panagrolaimoidea</taxon>
        <taxon>Panagrolaimidae</taxon>
        <taxon>Panagrolaimus</taxon>
    </lineage>
</organism>
<dbReference type="WBParaSite" id="PS1159_v2.g7801.t1">
    <property type="protein sequence ID" value="PS1159_v2.g7801.t1"/>
    <property type="gene ID" value="PS1159_v2.g7801"/>
</dbReference>
<evidence type="ECO:0000313" key="1">
    <source>
        <dbReference type="Proteomes" id="UP000887580"/>
    </source>
</evidence>
<reference evidence="2" key="1">
    <citation type="submission" date="2022-11" db="UniProtKB">
        <authorList>
            <consortium name="WormBaseParasite"/>
        </authorList>
    </citation>
    <scope>IDENTIFICATION</scope>
</reference>
<sequence>MWTQRIFIFLSVLLSFISGELSKADNNIVTNLKRIFQDNNDFTDGDIFCYCNHLNCDEEVKSMTNDTYHGICRVYGNCRRTEVRGNNSELTSLILSCIPQEELIPPMRPFPCQTSKYVKNRCCESDLCLPQEKYFAIQQIRYHEEELKHQHDLQEEEQIQKKINNELLVYGFL</sequence>
<name>A0AC35GR26_9BILA</name>
<accession>A0AC35GR26</accession>
<dbReference type="Proteomes" id="UP000887580">
    <property type="component" value="Unplaced"/>
</dbReference>
<protein>
    <submittedName>
        <fullName evidence="2">Uncharacterized protein</fullName>
    </submittedName>
</protein>